<comment type="caution">
    <text evidence="2">The sequence shown here is derived from an EMBL/GenBank/DDBJ whole genome shotgun (WGS) entry which is preliminary data.</text>
</comment>
<accession>A0A0R2RT50</accession>
<gene>
    <name evidence="2" type="ORF">ABR69_12675</name>
</gene>
<evidence type="ECO:0000313" key="3">
    <source>
        <dbReference type="Proteomes" id="UP000051934"/>
    </source>
</evidence>
<protein>
    <submittedName>
        <fullName evidence="2">Uncharacterized protein</fullName>
    </submittedName>
</protein>
<proteinExistence type="predicted"/>
<keyword evidence="1" id="KW-1133">Transmembrane helix</keyword>
<reference evidence="2 3" key="1">
    <citation type="submission" date="2015-10" db="EMBL/GenBank/DDBJ databases">
        <title>Metagenome-Assembled Genomes uncover a global brackish microbiome.</title>
        <authorList>
            <person name="Hugerth L.W."/>
            <person name="Larsson J."/>
            <person name="Alneberg J."/>
            <person name="Lindh M.V."/>
            <person name="Legrand C."/>
            <person name="Pinhassi J."/>
            <person name="Andersson A.F."/>
        </authorList>
    </citation>
    <scope>NUCLEOTIDE SEQUENCE [LARGE SCALE GENOMIC DNA]</scope>
    <source>
        <strain evidence="2">BACL4 MAG-120507-bin80</strain>
    </source>
</reference>
<dbReference type="EMBL" id="LIBB01000746">
    <property type="protein sequence ID" value="KRO65839.1"/>
    <property type="molecule type" value="Genomic_DNA"/>
</dbReference>
<feature type="transmembrane region" description="Helical" evidence="1">
    <location>
        <begin position="48"/>
        <end position="67"/>
    </location>
</feature>
<dbReference type="Proteomes" id="UP000051934">
    <property type="component" value="Unassembled WGS sequence"/>
</dbReference>
<name>A0A0R2RT50_9GAMM</name>
<organism evidence="2 3">
    <name type="scientific">OM182 bacterium BACL3 MAG-120507-bin80</name>
    <dbReference type="NCBI Taxonomy" id="1655577"/>
    <lineage>
        <taxon>Bacteria</taxon>
        <taxon>Pseudomonadati</taxon>
        <taxon>Pseudomonadota</taxon>
        <taxon>Gammaproteobacteria</taxon>
        <taxon>OMG group</taxon>
        <taxon>OM182 clade</taxon>
    </lineage>
</organism>
<sequence>MEGQVEEESNSRAVTILLRSRTRLLVCFLTLPLYIAAVWALLSNGREVGALMWIYIALYSVFAIDMVRRRCPSCGEQFFVKSILLNLLTKRCVHCGEDEYSQRN</sequence>
<keyword evidence="1" id="KW-0812">Transmembrane</keyword>
<keyword evidence="1" id="KW-0472">Membrane</keyword>
<evidence type="ECO:0000256" key="1">
    <source>
        <dbReference type="SAM" id="Phobius"/>
    </source>
</evidence>
<dbReference type="AlphaFoldDB" id="A0A0R2RT50"/>
<evidence type="ECO:0000313" key="2">
    <source>
        <dbReference type="EMBL" id="KRO65839.1"/>
    </source>
</evidence>
<feature type="transmembrane region" description="Helical" evidence="1">
    <location>
        <begin position="24"/>
        <end position="42"/>
    </location>
</feature>